<dbReference type="InterPro" id="IPR006474">
    <property type="entry name" value="Helicase_Cas3_CRISPR-ass_core"/>
</dbReference>
<keyword evidence="14" id="KW-1185">Reference proteome</keyword>
<dbReference type="Pfam" id="PF00270">
    <property type="entry name" value="DEAD"/>
    <property type="match status" value="1"/>
</dbReference>
<proteinExistence type="inferred from homology"/>
<keyword evidence="6 13" id="KW-0378">Hydrolase</keyword>
<dbReference type="PANTHER" id="PTHR47963:SF9">
    <property type="entry name" value="CRISPR-ASSOCIATED ENDONUCLEASE_HELICASE CAS3"/>
    <property type="match status" value="1"/>
</dbReference>
<keyword evidence="3" id="KW-0540">Nuclease</keyword>
<dbReference type="PROSITE" id="PS51643">
    <property type="entry name" value="HD_CAS3"/>
    <property type="match status" value="1"/>
</dbReference>
<evidence type="ECO:0000256" key="1">
    <source>
        <dbReference type="ARBA" id="ARBA00006847"/>
    </source>
</evidence>
<name>A0ABS5ASZ3_9PSEU</name>
<keyword evidence="8" id="KW-0067">ATP-binding</keyword>
<dbReference type="EC" id="3.6.4.-" evidence="13"/>
<evidence type="ECO:0000256" key="3">
    <source>
        <dbReference type="ARBA" id="ARBA00022722"/>
    </source>
</evidence>
<dbReference type="InterPro" id="IPR038257">
    <property type="entry name" value="CRISPR-assoc_Cas3_HD_sf"/>
</dbReference>
<keyword evidence="4" id="KW-0479">Metal-binding</keyword>
<comment type="similarity">
    <text evidence="1">In the N-terminal section; belongs to the CRISPR-associated nuclease Cas3-HD family.</text>
</comment>
<protein>
    <submittedName>
        <fullName evidence="13">CRISPR-associated endonuclease/helicase Cas3</fullName>
        <ecNumber evidence="13">3.1.-.-</ecNumber>
        <ecNumber evidence="13">3.6.4.-</ecNumber>
    </submittedName>
</protein>
<feature type="domain" description="Helicase ATP-binding" evidence="11">
    <location>
        <begin position="283"/>
        <end position="484"/>
    </location>
</feature>
<dbReference type="SMART" id="SM00490">
    <property type="entry name" value="HELICc"/>
    <property type="match status" value="1"/>
</dbReference>
<keyword evidence="13" id="KW-0255">Endonuclease</keyword>
<dbReference type="EC" id="3.1.-.-" evidence="13"/>
<evidence type="ECO:0000256" key="6">
    <source>
        <dbReference type="ARBA" id="ARBA00022801"/>
    </source>
</evidence>
<evidence type="ECO:0000256" key="2">
    <source>
        <dbReference type="ARBA" id="ARBA00009046"/>
    </source>
</evidence>
<dbReference type="InterPro" id="IPR014001">
    <property type="entry name" value="Helicase_ATP-bd"/>
</dbReference>
<dbReference type="CDD" id="cd09641">
    <property type="entry name" value="Cas3''_I"/>
    <property type="match status" value="1"/>
</dbReference>
<comment type="similarity">
    <text evidence="2">In the central section; belongs to the CRISPR-associated helicase Cas3 family.</text>
</comment>
<dbReference type="EMBL" id="JAGIOO010000001">
    <property type="protein sequence ID" value="MBP2479693.1"/>
    <property type="molecule type" value="Genomic_DNA"/>
</dbReference>
<keyword evidence="5" id="KW-0547">Nucleotide-binding</keyword>
<dbReference type="InterPro" id="IPR050547">
    <property type="entry name" value="DEAD_box_RNA_helicases"/>
</dbReference>
<evidence type="ECO:0000313" key="14">
    <source>
        <dbReference type="Proteomes" id="UP001519363"/>
    </source>
</evidence>
<keyword evidence="9" id="KW-0051">Antiviral defense</keyword>
<evidence type="ECO:0000256" key="10">
    <source>
        <dbReference type="SAM" id="MobiDB-lite"/>
    </source>
</evidence>
<comment type="caution">
    <text evidence="13">The sequence shown here is derived from an EMBL/GenBank/DDBJ whole genome shotgun (WGS) entry which is preliminary data.</text>
</comment>
<keyword evidence="7" id="KW-0347">Helicase</keyword>
<dbReference type="InterPro" id="IPR027417">
    <property type="entry name" value="P-loop_NTPase"/>
</dbReference>
<dbReference type="SUPFAM" id="SSF52540">
    <property type="entry name" value="P-loop containing nucleoside triphosphate hydrolases"/>
    <property type="match status" value="1"/>
</dbReference>
<dbReference type="RefSeq" id="WP_249044584.1">
    <property type="nucleotide sequence ID" value="NZ_JAGIOO010000001.1"/>
</dbReference>
<feature type="region of interest" description="Disordered" evidence="10">
    <location>
        <begin position="767"/>
        <end position="787"/>
    </location>
</feature>
<dbReference type="InterPro" id="IPR011545">
    <property type="entry name" value="DEAD/DEAH_box_helicase_dom"/>
</dbReference>
<reference evidence="13 14" key="1">
    <citation type="submission" date="2021-03" db="EMBL/GenBank/DDBJ databases">
        <title>Sequencing the genomes of 1000 actinobacteria strains.</title>
        <authorList>
            <person name="Klenk H.-P."/>
        </authorList>
    </citation>
    <scope>NUCLEOTIDE SEQUENCE [LARGE SCALE GENOMIC DNA]</scope>
    <source>
        <strain evidence="13 14">DSM 44580</strain>
    </source>
</reference>
<dbReference type="GO" id="GO:0016787">
    <property type="term" value="F:hydrolase activity"/>
    <property type="evidence" value="ECO:0007669"/>
    <property type="project" value="UniProtKB-KW"/>
</dbReference>
<dbReference type="NCBIfam" id="TIGR01587">
    <property type="entry name" value="cas3_core"/>
    <property type="match status" value="1"/>
</dbReference>
<gene>
    <name evidence="13" type="ORF">JOF53_008565</name>
</gene>
<sequence>MASDLDALAAWGKSSKGRSHPLVCHALDTAAVADRVLALFVGPALRRELVEALAPLGQPEIWVGTLCGLHDLGKVTPTFQGLNRAVSKFDAVAMRDIERVERQAGVSRRVDTPHGIVTALHFRQMLRAWGATPITAEVIAGALGGHHGHFPSTGSVRQAQREVNNHGGARWEAIREDVARRVLELRGLPDPTGLPWGRVQANEVVGTALAALTTLSDWIASDVTNFEFAAPDDLEAYTRHANSLADAAVGRLEWKAWQLATTFVDLFPAYPVRPVQSVVEALTKDLAEPGLVVIEAPTGEGKTKAALQAAAALSANTGAAGAYIAAPTRATGQQTFRELDKLLCQHGDPARPELVHAGAAEFLAELAARPTSVGEDDEQDSDLRAQSWFTNKKNLLAPVGVGTVDQALKGAIRSGHAFVRLVALTNKVFVVDEVHAYDTYMSTLLDRLLAWLGRMGVSVVLLSATLPRRRRDELIAAWRAGALGSMRAEPPKRHREDAYPRVTLATRDKPAEEHPAELSELNASRPLALKRISDDEVVAWALEEAGKGRAVAVVHNLVRRATHTYQQLQRSLTRLPKGRRPKLYLYTGRLTSGQRRAVENKLIDSFGEGGSRHAAIIVGTQVLEQGLDLDFDAMLTDLAPVDVLTQRAGRLHRHSRGGSRGEFVLHLAGVADGDTGPVFPPYLDRVYDSMILLRTWALLRDKKSITLPADVPELIDAVYDPAEGIGCPAGWHEAWQAAAEKLSRARTESNHKARLMYVPHPAALDDLSELTRNPMNTSRTREKSRRR</sequence>
<organism evidence="13 14">
    <name type="scientific">Crossiella equi</name>
    <dbReference type="NCBI Taxonomy" id="130796"/>
    <lineage>
        <taxon>Bacteria</taxon>
        <taxon>Bacillati</taxon>
        <taxon>Actinomycetota</taxon>
        <taxon>Actinomycetes</taxon>
        <taxon>Pseudonocardiales</taxon>
        <taxon>Pseudonocardiaceae</taxon>
        <taxon>Crossiella</taxon>
    </lineage>
</organism>
<dbReference type="NCBIfam" id="TIGR01596">
    <property type="entry name" value="cas3_HD"/>
    <property type="match status" value="1"/>
</dbReference>
<evidence type="ECO:0000256" key="7">
    <source>
        <dbReference type="ARBA" id="ARBA00022806"/>
    </source>
</evidence>
<dbReference type="InterPro" id="IPR006483">
    <property type="entry name" value="CRISPR-assoc_Cas3_HD"/>
</dbReference>
<evidence type="ECO:0000259" key="11">
    <source>
        <dbReference type="PROSITE" id="PS51192"/>
    </source>
</evidence>
<feature type="domain" description="HD Cas3-type" evidence="12">
    <location>
        <begin position="15"/>
        <end position="219"/>
    </location>
</feature>
<dbReference type="InterPro" id="IPR001650">
    <property type="entry name" value="Helicase_C-like"/>
</dbReference>
<dbReference type="PROSITE" id="PS51192">
    <property type="entry name" value="HELICASE_ATP_BIND_1"/>
    <property type="match status" value="1"/>
</dbReference>
<evidence type="ECO:0000256" key="4">
    <source>
        <dbReference type="ARBA" id="ARBA00022723"/>
    </source>
</evidence>
<dbReference type="InterPro" id="IPR054712">
    <property type="entry name" value="Cas3-like_dom"/>
</dbReference>
<dbReference type="Pfam" id="PF22590">
    <property type="entry name" value="Cas3-like_C_2"/>
    <property type="match status" value="1"/>
</dbReference>
<dbReference type="GO" id="GO:0004519">
    <property type="term" value="F:endonuclease activity"/>
    <property type="evidence" value="ECO:0007669"/>
    <property type="project" value="UniProtKB-KW"/>
</dbReference>
<dbReference type="PANTHER" id="PTHR47963">
    <property type="entry name" value="DEAD-BOX ATP-DEPENDENT RNA HELICASE 47, MITOCHONDRIAL"/>
    <property type="match status" value="1"/>
</dbReference>
<evidence type="ECO:0000313" key="13">
    <source>
        <dbReference type="EMBL" id="MBP2479693.1"/>
    </source>
</evidence>
<evidence type="ECO:0000256" key="9">
    <source>
        <dbReference type="ARBA" id="ARBA00023118"/>
    </source>
</evidence>
<dbReference type="SMART" id="SM00487">
    <property type="entry name" value="DEXDc"/>
    <property type="match status" value="1"/>
</dbReference>
<dbReference type="Pfam" id="PF18019">
    <property type="entry name" value="Cas3_HD"/>
    <property type="match status" value="1"/>
</dbReference>
<evidence type="ECO:0000256" key="8">
    <source>
        <dbReference type="ARBA" id="ARBA00022840"/>
    </source>
</evidence>
<dbReference type="Gene3D" id="3.40.50.300">
    <property type="entry name" value="P-loop containing nucleotide triphosphate hydrolases"/>
    <property type="match status" value="2"/>
</dbReference>
<dbReference type="Proteomes" id="UP001519363">
    <property type="component" value="Unassembled WGS sequence"/>
</dbReference>
<accession>A0ABS5ASZ3</accession>
<dbReference type="Gene3D" id="1.10.3210.30">
    <property type="match status" value="1"/>
</dbReference>
<evidence type="ECO:0000256" key="5">
    <source>
        <dbReference type="ARBA" id="ARBA00022741"/>
    </source>
</evidence>
<evidence type="ECO:0000259" key="12">
    <source>
        <dbReference type="PROSITE" id="PS51643"/>
    </source>
</evidence>